<proteinExistence type="predicted"/>
<keyword evidence="2" id="KW-1185">Reference proteome</keyword>
<dbReference type="Proteomes" id="UP000000657">
    <property type="component" value="Chromosome"/>
</dbReference>
<dbReference type="STRING" id="326424.FRAAL5029"/>
<accession>Q0RFS2</accession>
<sequence length="68" mass="7288">MPREKGPEFPGLDRTCATRQPAAAARHAYGGILDTVDPAPYFQSAPRIVPNQAVAFSPKTGPAMRPHC</sequence>
<evidence type="ECO:0000313" key="1">
    <source>
        <dbReference type="EMBL" id="CAJ63669.1"/>
    </source>
</evidence>
<dbReference type="AlphaFoldDB" id="Q0RFS2"/>
<reference evidence="1 2" key="1">
    <citation type="journal article" date="2007" name="Genome Res.">
        <title>Genome characteristics of facultatively symbiotic Frankia sp. strains reflect host range and host plant biogeography.</title>
        <authorList>
            <person name="Normand P."/>
            <person name="Lapierre P."/>
            <person name="Tisa L.S."/>
            <person name="Gogarten J.P."/>
            <person name="Alloisio N."/>
            <person name="Bagnarol E."/>
            <person name="Bassi C.A."/>
            <person name="Berry A.M."/>
            <person name="Bickhart D.M."/>
            <person name="Choisne N."/>
            <person name="Couloux A."/>
            <person name="Cournoyer B."/>
            <person name="Cruveiller S."/>
            <person name="Daubin V."/>
            <person name="Demange N."/>
            <person name="Francino M.P."/>
            <person name="Goltsman E."/>
            <person name="Huang Y."/>
            <person name="Kopp O.R."/>
            <person name="Labarre L."/>
            <person name="Lapidus A."/>
            <person name="Lavire C."/>
            <person name="Marechal J."/>
            <person name="Martinez M."/>
            <person name="Mastronunzio J.E."/>
            <person name="Mullin B.C."/>
            <person name="Niemann J."/>
            <person name="Pujic P."/>
            <person name="Rawnsley T."/>
            <person name="Rouy Z."/>
            <person name="Schenowitz C."/>
            <person name="Sellstedt A."/>
            <person name="Tavares F."/>
            <person name="Tomkins J.P."/>
            <person name="Vallenet D."/>
            <person name="Valverde C."/>
            <person name="Wall L.G."/>
            <person name="Wang Y."/>
            <person name="Medigue C."/>
            <person name="Benson D.R."/>
        </authorList>
    </citation>
    <scope>NUCLEOTIDE SEQUENCE [LARGE SCALE GENOMIC DNA]</scope>
    <source>
        <strain evidence="2">DSM 45986 / CECT 9034 / ACN14a</strain>
    </source>
</reference>
<evidence type="ECO:0000313" key="2">
    <source>
        <dbReference type="Proteomes" id="UP000000657"/>
    </source>
</evidence>
<gene>
    <name evidence="1" type="ordered locus">FRAAL5029</name>
</gene>
<dbReference type="HOGENOM" id="CLU_2787799_0_0_11"/>
<dbReference type="EMBL" id="CT573213">
    <property type="protein sequence ID" value="CAJ63669.1"/>
    <property type="molecule type" value="Genomic_DNA"/>
</dbReference>
<name>Q0RFS2_FRAAA</name>
<dbReference type="KEGG" id="fal:FRAAL5029"/>
<protein>
    <submittedName>
        <fullName evidence="1">Uncharacterized protein</fullName>
    </submittedName>
</protein>
<organism evidence="1 2">
    <name type="scientific">Frankia alni (strain DSM 45986 / CECT 9034 / ACN14a)</name>
    <dbReference type="NCBI Taxonomy" id="326424"/>
    <lineage>
        <taxon>Bacteria</taxon>
        <taxon>Bacillati</taxon>
        <taxon>Actinomycetota</taxon>
        <taxon>Actinomycetes</taxon>
        <taxon>Frankiales</taxon>
        <taxon>Frankiaceae</taxon>
        <taxon>Frankia</taxon>
    </lineage>
</organism>